<sequence length="119" mass="13100">MHEGVISTLDGACDMDQAVGLDSTPDQELRFMELVAQAWLEPELSRRYQMDARSVLDEFGVTLAQGQQPPSLPENPVCELTIEELSRPGTAHAFLCFCLSPAPEHRYADAPDGNRAVAR</sequence>
<comment type="caution">
    <text evidence="1">The sequence shown here is derived from an EMBL/GenBank/DDBJ whole genome shotgun (WGS) entry which is preliminary data.</text>
</comment>
<dbReference type="AlphaFoldDB" id="A0A100JVG1"/>
<organism evidence="1 2">
    <name type="scientific">Streptomyces scabiei</name>
    <dbReference type="NCBI Taxonomy" id="1930"/>
    <lineage>
        <taxon>Bacteria</taxon>
        <taxon>Bacillati</taxon>
        <taxon>Actinomycetota</taxon>
        <taxon>Actinomycetes</taxon>
        <taxon>Kitasatosporales</taxon>
        <taxon>Streptomycetaceae</taxon>
        <taxon>Streptomyces</taxon>
    </lineage>
</organism>
<protein>
    <recommendedName>
        <fullName evidence="3">TOMM peptide</fullName>
    </recommendedName>
</protein>
<evidence type="ECO:0000313" key="2">
    <source>
        <dbReference type="Proteomes" id="UP000067448"/>
    </source>
</evidence>
<dbReference type="Proteomes" id="UP000067448">
    <property type="component" value="Unassembled WGS sequence"/>
</dbReference>
<accession>A0A100JVG1</accession>
<dbReference type="EMBL" id="BCMM01000041">
    <property type="protein sequence ID" value="GAQ66430.1"/>
    <property type="molecule type" value="Genomic_DNA"/>
</dbReference>
<reference evidence="1 2" key="2">
    <citation type="journal article" date="2016" name="Genome Announc.">
        <title>Draft Genome Sequences of Streptomyces scabiei S58, Streptomyces turgidiscabies T45, and Streptomyces acidiscabies a10, the Pathogens of Potato Common Scab, Isolated in Japan.</title>
        <authorList>
            <person name="Tomihama T."/>
            <person name="Nishi Y."/>
            <person name="Sakai M."/>
            <person name="Ikenaga M."/>
            <person name="Okubo T."/>
            <person name="Ikeda S."/>
        </authorList>
    </citation>
    <scope>NUCLEOTIDE SEQUENCE [LARGE SCALE GENOMIC DNA]</scope>
    <source>
        <strain evidence="1 2">S58</strain>
    </source>
</reference>
<dbReference type="InterPro" id="IPR027615">
    <property type="entry name" value="TOMM_nitrile_2"/>
</dbReference>
<reference evidence="2" key="1">
    <citation type="submission" date="2015-11" db="EMBL/GenBank/DDBJ databases">
        <authorList>
            <consortium name="Cross-ministerial Strategic Innovation Promotion Program (SIP) consortium"/>
            <person name="Tomihama T."/>
            <person name="Ikenaga M."/>
            <person name="Sakai M."/>
            <person name="Okubo T."/>
            <person name="Ikeda S."/>
        </authorList>
    </citation>
    <scope>NUCLEOTIDE SEQUENCE [LARGE SCALE GENOMIC DNA]</scope>
    <source>
        <strain evidence="2">S58</strain>
    </source>
</reference>
<dbReference type="NCBIfam" id="TIGR04351">
    <property type="entry name" value="TOMM_nitrile_2"/>
    <property type="match status" value="1"/>
</dbReference>
<evidence type="ECO:0000313" key="1">
    <source>
        <dbReference type="EMBL" id="GAQ66430.1"/>
    </source>
</evidence>
<gene>
    <name evidence="1" type="ORF">SsS58_06861</name>
</gene>
<name>A0A100JVG1_STRSC</name>
<proteinExistence type="predicted"/>
<evidence type="ECO:0008006" key="3">
    <source>
        <dbReference type="Google" id="ProtNLM"/>
    </source>
</evidence>
<reference evidence="2" key="3">
    <citation type="submission" date="2016-02" db="EMBL/GenBank/DDBJ databases">
        <title>Draft genome of pathogenic Streptomyces sp. in Japan.</title>
        <authorList>
            <person name="Tomihama T."/>
            <person name="Ikenaga M."/>
            <person name="Sakai M."/>
            <person name="Okubo T."/>
            <person name="Ikeda S."/>
        </authorList>
    </citation>
    <scope>NUCLEOTIDE SEQUENCE [LARGE SCALE GENOMIC DNA]</scope>
    <source>
        <strain evidence="2">S58</strain>
    </source>
</reference>